<accession>A0A448ZNW9</accession>
<evidence type="ECO:0000256" key="5">
    <source>
        <dbReference type="ARBA" id="ARBA00022741"/>
    </source>
</evidence>
<evidence type="ECO:0000256" key="3">
    <source>
        <dbReference type="ARBA" id="ARBA00022448"/>
    </source>
</evidence>
<feature type="transmembrane region" description="Helical" evidence="9">
    <location>
        <begin position="156"/>
        <end position="178"/>
    </location>
</feature>
<keyword evidence="11" id="KW-1185">Reference proteome</keyword>
<evidence type="ECO:0000256" key="7">
    <source>
        <dbReference type="ARBA" id="ARBA00022989"/>
    </source>
</evidence>
<feature type="transmembrane region" description="Helical" evidence="9">
    <location>
        <begin position="100"/>
        <end position="119"/>
    </location>
</feature>
<feature type="transmembrane region" description="Helical" evidence="9">
    <location>
        <begin position="461"/>
        <end position="488"/>
    </location>
</feature>
<feature type="transmembrane region" description="Helical" evidence="9">
    <location>
        <begin position="190"/>
        <end position="209"/>
    </location>
</feature>
<dbReference type="GO" id="GO:0016020">
    <property type="term" value="C:membrane"/>
    <property type="evidence" value="ECO:0007669"/>
    <property type="project" value="UniProtKB-SubCell"/>
</dbReference>
<keyword evidence="3 9" id="KW-0813">Transport</keyword>
<sequence>MSDVSASAGDEKKSGLFDKVKSIVPPEEERKKLVPLALMFFAILFNYTILRDTKDVLMVTAPKSGAEVIPFIKTYVNLPAAIGFTGLYASLTNKMEQKDVFYTCVWPFLAFFSMFALVIYPQRALLHPHAFCDMLASALPAGFSAPLAIIRNWSFAAFYVMAEMWGSVVASLLFWGFANEVTTVDEAKKYYPLFGLFANVALIFSGQYVRWVSNMRSTLAPGVDAWAVSLRYLMGAVLAGGGVILGAFSHMQRNIVPTLAKNKGTSPKPTKKKKPKMSMKESAKFLMSSPYIRNLAMLVISYGMCINIVEVSWKAKLKQAFPDPNSYSAFMGNFSSTTGLVTLIMMLLGRTIFSKYGWRVAALVTPVNLGITGLLFFALNIFSDFFAPMTAALGTTPLMLAVIVGAAQNILSKSAKYSLFDPCKEMAYIPLDQESKTKGKAAIDVVGNPLGKSGGALIQQFLIFGVGSLSAATPYLGVILSGIVFTWIKSANSLAGMFNKAMEANEEDEGETATA</sequence>
<evidence type="ECO:0000313" key="11">
    <source>
        <dbReference type="Proteomes" id="UP000291116"/>
    </source>
</evidence>
<dbReference type="NCBIfam" id="TIGR00769">
    <property type="entry name" value="AAA"/>
    <property type="match status" value="1"/>
</dbReference>
<keyword evidence="8 9" id="KW-0472">Membrane</keyword>
<comment type="subcellular location">
    <subcellularLocation>
        <location evidence="1 9">Membrane</location>
        <topology evidence="1 9">Multi-pass membrane protein</topology>
    </subcellularLocation>
</comment>
<organism evidence="10 11">
    <name type="scientific">Pseudo-nitzschia multistriata</name>
    <dbReference type="NCBI Taxonomy" id="183589"/>
    <lineage>
        <taxon>Eukaryota</taxon>
        <taxon>Sar</taxon>
        <taxon>Stramenopiles</taxon>
        <taxon>Ochrophyta</taxon>
        <taxon>Bacillariophyta</taxon>
        <taxon>Bacillariophyceae</taxon>
        <taxon>Bacillariophycidae</taxon>
        <taxon>Bacillariales</taxon>
        <taxon>Bacillariaceae</taxon>
        <taxon>Pseudo-nitzschia</taxon>
    </lineage>
</organism>
<dbReference type="PANTHER" id="PTHR31187">
    <property type="match status" value="1"/>
</dbReference>
<evidence type="ECO:0000256" key="4">
    <source>
        <dbReference type="ARBA" id="ARBA00022692"/>
    </source>
</evidence>
<feature type="transmembrane region" description="Helical" evidence="9">
    <location>
        <begin position="385"/>
        <end position="407"/>
    </location>
</feature>
<feature type="transmembrane region" description="Helical" evidence="9">
    <location>
        <begin position="291"/>
        <end position="309"/>
    </location>
</feature>
<dbReference type="GO" id="GO:0005471">
    <property type="term" value="F:ATP:ADP antiporter activity"/>
    <property type="evidence" value="ECO:0007669"/>
    <property type="project" value="InterPro"/>
</dbReference>
<evidence type="ECO:0000256" key="9">
    <source>
        <dbReference type="RuleBase" id="RU363121"/>
    </source>
</evidence>
<dbReference type="EMBL" id="CAACVS010000582">
    <property type="protein sequence ID" value="VEU43738.1"/>
    <property type="molecule type" value="Genomic_DNA"/>
</dbReference>
<evidence type="ECO:0000256" key="1">
    <source>
        <dbReference type="ARBA" id="ARBA00004141"/>
    </source>
</evidence>
<feature type="transmembrane region" description="Helical" evidence="9">
    <location>
        <begin position="33"/>
        <end position="50"/>
    </location>
</feature>
<dbReference type="InterPro" id="IPR004667">
    <property type="entry name" value="ADP_ATP_car_bac_type"/>
</dbReference>
<gene>
    <name evidence="10" type="ORF">PSNMU_V1.4_AUG-EV-PASAV3_0107860</name>
</gene>
<dbReference type="GO" id="GO:0005524">
    <property type="term" value="F:ATP binding"/>
    <property type="evidence" value="ECO:0007669"/>
    <property type="project" value="UniProtKB-KW"/>
</dbReference>
<name>A0A448ZNW9_9STRA</name>
<comment type="similarity">
    <text evidence="2 9">Belongs to the ADP/ATP translocase tlc family.</text>
</comment>
<keyword evidence="6 9" id="KW-0067">ATP-binding</keyword>
<keyword evidence="7 9" id="KW-1133">Transmembrane helix</keyword>
<dbReference type="OrthoDB" id="2190844at2759"/>
<proteinExistence type="inferred from homology"/>
<dbReference type="Pfam" id="PF03219">
    <property type="entry name" value="TLC"/>
    <property type="match status" value="1"/>
</dbReference>
<keyword evidence="5 9" id="KW-0547">Nucleotide-binding</keyword>
<reference evidence="10 11" key="1">
    <citation type="submission" date="2019-01" db="EMBL/GenBank/DDBJ databases">
        <authorList>
            <person name="Ferrante I. M."/>
        </authorList>
    </citation>
    <scope>NUCLEOTIDE SEQUENCE [LARGE SCALE GENOMIC DNA]</scope>
    <source>
        <strain evidence="10 11">B856</strain>
    </source>
</reference>
<keyword evidence="4 9" id="KW-0812">Transmembrane</keyword>
<feature type="transmembrane region" description="Helical" evidence="9">
    <location>
        <begin position="229"/>
        <end position="248"/>
    </location>
</feature>
<evidence type="ECO:0000313" key="10">
    <source>
        <dbReference type="EMBL" id="VEU43738.1"/>
    </source>
</evidence>
<evidence type="ECO:0000256" key="2">
    <source>
        <dbReference type="ARBA" id="ARBA00007127"/>
    </source>
</evidence>
<feature type="transmembrane region" description="Helical" evidence="9">
    <location>
        <begin position="329"/>
        <end position="348"/>
    </location>
</feature>
<dbReference type="Proteomes" id="UP000291116">
    <property type="component" value="Unassembled WGS sequence"/>
</dbReference>
<protein>
    <recommendedName>
        <fullName evidence="9">ADP,ATP carrier protein</fullName>
    </recommendedName>
</protein>
<feature type="transmembrane region" description="Helical" evidence="9">
    <location>
        <begin position="360"/>
        <end position="379"/>
    </location>
</feature>
<evidence type="ECO:0000256" key="8">
    <source>
        <dbReference type="ARBA" id="ARBA00023136"/>
    </source>
</evidence>
<evidence type="ECO:0000256" key="6">
    <source>
        <dbReference type="ARBA" id="ARBA00022840"/>
    </source>
</evidence>
<dbReference type="PANTHER" id="PTHR31187:SF1">
    <property type="entry name" value="ADP,ATP CARRIER PROTEIN 1"/>
    <property type="match status" value="1"/>
</dbReference>
<dbReference type="AlphaFoldDB" id="A0A448ZNW9"/>